<accession>A0A2H4IB23</accession>
<evidence type="ECO:0000313" key="2">
    <source>
        <dbReference type="Proteomes" id="UP000240568"/>
    </source>
</evidence>
<dbReference type="EMBL" id="KY984068">
    <property type="protein sequence ID" value="ARW58753.1"/>
    <property type="molecule type" value="Genomic_DNA"/>
</dbReference>
<organism evidence="1 2">
    <name type="scientific">Erwinia phage vB_EamM_Y3</name>
    <dbReference type="NCBI Taxonomy" id="1983553"/>
    <lineage>
        <taxon>Viruses</taxon>
        <taxon>Duplodnaviria</taxon>
        <taxon>Heunggongvirae</taxon>
        <taxon>Uroviricota</taxon>
        <taxon>Caudoviricetes</taxon>
        <taxon>Sasquatchvirus</taxon>
        <taxon>Sasquatchvirus Y3</taxon>
    </lineage>
</organism>
<name>A0A2H4IB23_9CAUD</name>
<dbReference type="Proteomes" id="UP000240568">
    <property type="component" value="Segment"/>
</dbReference>
<gene>
    <name evidence="1" type="ORF">Y3_113</name>
</gene>
<protein>
    <submittedName>
        <fullName evidence="1">Putative baseplate wedget subunit protein</fullName>
    </submittedName>
</protein>
<sequence>MSTSILSTYLTHEEFAADFLARINASSYWTDAQVSSMTSLISDALGDIGVTNSYAALIAAREAFSRLARRDTSILQNARYLGVDIGRKSVSTVTASVANLSSQKVSFDKYTPFTVGDMNVLLSEVTQWAAGEVKNVDFIVGDIFTFSQIVTNPTDYMSITLGSEDFQLTSDIRVWFEHPTGSTIEYQRFDKCLFEAYAGQQIFLDMTTDSGDVQLLFGGEQWGVQPPNGYTMRVQAVRALGASGNSDSLGLRVQCLSNPQLQGKTVTAILGGADETPVEYYRNYAPIVGRSRKKLIRRDEWKAACALYPDVADVVVQGQAEIAPNDKEWMGIVRVCVLPKNTSTWGGVNPNPTSAQWTKFLNWLVQYHSPLDVQSWNPDKLQIDCVVEVALYADAPGTRDSNQTVLEEAILKLFERRPGLLGKRLAVSDIMDRVLYDYTDVDRPVRRKEVDYCNIPSPVQDVIPNSVLEYVALRNLRVNITYSERKMS</sequence>
<evidence type="ECO:0000313" key="1">
    <source>
        <dbReference type="EMBL" id="ARW58753.1"/>
    </source>
</evidence>
<proteinExistence type="predicted"/>
<keyword evidence="2" id="KW-1185">Reference proteome</keyword>
<reference evidence="1 2" key="1">
    <citation type="submission" date="2017-04" db="EMBL/GenBank/DDBJ databases">
        <authorList>
            <person name="Afonso C.L."/>
            <person name="Miller P.J."/>
            <person name="Scott M.A."/>
            <person name="Spackman E."/>
            <person name="Goraichik I."/>
            <person name="Dimitrov K.M."/>
            <person name="Suarez D.L."/>
            <person name="Swayne D.E."/>
        </authorList>
    </citation>
    <scope>NUCLEOTIDE SEQUENCE [LARGE SCALE GENOMIC DNA]</scope>
</reference>